<dbReference type="AlphaFoldDB" id="A0A8J5V4L8"/>
<dbReference type="EMBL" id="JAAALK010000289">
    <property type="protein sequence ID" value="KAG8051015.1"/>
    <property type="molecule type" value="Genomic_DNA"/>
</dbReference>
<keyword evidence="3" id="KW-1185">Reference proteome</keyword>
<name>A0A8J5V4L8_ZIZPA</name>
<protein>
    <submittedName>
        <fullName evidence="2">Uncharacterized protein</fullName>
    </submittedName>
</protein>
<gene>
    <name evidence="2" type="ORF">GUJ93_ZPchr0009g921</name>
</gene>
<comment type="caution">
    <text evidence="2">The sequence shown here is derived from an EMBL/GenBank/DDBJ whole genome shotgun (WGS) entry which is preliminary data.</text>
</comment>
<proteinExistence type="predicted"/>
<dbReference type="Proteomes" id="UP000729402">
    <property type="component" value="Unassembled WGS sequence"/>
</dbReference>
<evidence type="ECO:0000313" key="3">
    <source>
        <dbReference type="Proteomes" id="UP000729402"/>
    </source>
</evidence>
<organism evidence="2 3">
    <name type="scientific">Zizania palustris</name>
    <name type="common">Northern wild rice</name>
    <dbReference type="NCBI Taxonomy" id="103762"/>
    <lineage>
        <taxon>Eukaryota</taxon>
        <taxon>Viridiplantae</taxon>
        <taxon>Streptophyta</taxon>
        <taxon>Embryophyta</taxon>
        <taxon>Tracheophyta</taxon>
        <taxon>Spermatophyta</taxon>
        <taxon>Magnoliopsida</taxon>
        <taxon>Liliopsida</taxon>
        <taxon>Poales</taxon>
        <taxon>Poaceae</taxon>
        <taxon>BOP clade</taxon>
        <taxon>Oryzoideae</taxon>
        <taxon>Oryzeae</taxon>
        <taxon>Zizaniinae</taxon>
        <taxon>Zizania</taxon>
    </lineage>
</organism>
<feature type="compositionally biased region" description="Low complexity" evidence="1">
    <location>
        <begin position="70"/>
        <end position="100"/>
    </location>
</feature>
<reference evidence="2" key="1">
    <citation type="journal article" date="2021" name="bioRxiv">
        <title>Whole Genome Assembly and Annotation of Northern Wild Rice, Zizania palustris L., Supports a Whole Genome Duplication in the Zizania Genus.</title>
        <authorList>
            <person name="Haas M."/>
            <person name="Kono T."/>
            <person name="Macchietto M."/>
            <person name="Millas R."/>
            <person name="McGilp L."/>
            <person name="Shao M."/>
            <person name="Duquette J."/>
            <person name="Hirsch C.N."/>
            <person name="Kimball J."/>
        </authorList>
    </citation>
    <scope>NUCLEOTIDE SEQUENCE</scope>
    <source>
        <tissue evidence="2">Fresh leaf tissue</tissue>
    </source>
</reference>
<sequence length="226" mass="23964">MQVLADLQQAVVGVGAARFGSSGLHTFEGPLQRDKLSHRTVTLSSCGKSTRERKELDLVARYKGASAAAPPSVVRARSSAAPSSAQHTRSPSRAARDPSSQHARPALGKHYFAHRTIFNASIQEILLVGLGGVVWLAEASAHAWRRPASTCARRAYTGALFLARRLGVPSPRAGAPGVLARRRRQPSRTLAWSLARATPSCAGGMTDGGVAAGALWGEERDGRERS</sequence>
<evidence type="ECO:0000313" key="2">
    <source>
        <dbReference type="EMBL" id="KAG8051015.1"/>
    </source>
</evidence>
<evidence type="ECO:0000256" key="1">
    <source>
        <dbReference type="SAM" id="MobiDB-lite"/>
    </source>
</evidence>
<accession>A0A8J5V4L8</accession>
<reference evidence="2" key="2">
    <citation type="submission" date="2021-02" db="EMBL/GenBank/DDBJ databases">
        <authorList>
            <person name="Kimball J.A."/>
            <person name="Haas M.W."/>
            <person name="Macchietto M."/>
            <person name="Kono T."/>
            <person name="Duquette J."/>
            <person name="Shao M."/>
        </authorList>
    </citation>
    <scope>NUCLEOTIDE SEQUENCE</scope>
    <source>
        <tissue evidence="2">Fresh leaf tissue</tissue>
    </source>
</reference>
<feature type="region of interest" description="Disordered" evidence="1">
    <location>
        <begin position="70"/>
        <end position="103"/>
    </location>
</feature>